<evidence type="ECO:0000256" key="5">
    <source>
        <dbReference type="ARBA" id="ARBA00023159"/>
    </source>
</evidence>
<evidence type="ECO:0000256" key="4">
    <source>
        <dbReference type="ARBA" id="ARBA00023125"/>
    </source>
</evidence>
<comment type="similarity">
    <text evidence="8">Belongs to the AP2/ERF transcription factor family. ERF subfamily.</text>
</comment>
<evidence type="ECO:0000256" key="7">
    <source>
        <dbReference type="ARBA" id="ARBA00023242"/>
    </source>
</evidence>
<feature type="region of interest" description="Disordered" evidence="9">
    <location>
        <begin position="1"/>
        <end position="25"/>
    </location>
</feature>
<dbReference type="InterPro" id="IPR016177">
    <property type="entry name" value="DNA-bd_dom_sf"/>
</dbReference>
<evidence type="ECO:0000313" key="12">
    <source>
        <dbReference type="Proteomes" id="UP001370490"/>
    </source>
</evidence>
<dbReference type="PANTHER" id="PTHR31241">
    <property type="entry name" value="DEHYDRATION-RESPONSIVE ELEMENT-BINDING PROTEIN 2C"/>
    <property type="match status" value="1"/>
</dbReference>
<keyword evidence="7" id="KW-0539">Nucleus</keyword>
<dbReference type="PROSITE" id="PS51032">
    <property type="entry name" value="AP2_ERF"/>
    <property type="match status" value="1"/>
</dbReference>
<feature type="compositionally biased region" description="Basic residues" evidence="9">
    <location>
        <begin position="11"/>
        <end position="21"/>
    </location>
</feature>
<dbReference type="GO" id="GO:0003700">
    <property type="term" value="F:DNA-binding transcription factor activity"/>
    <property type="evidence" value="ECO:0007669"/>
    <property type="project" value="InterPro"/>
</dbReference>
<evidence type="ECO:0000256" key="2">
    <source>
        <dbReference type="ARBA" id="ARBA00023015"/>
    </source>
</evidence>
<name>A0AAN8ZMT6_9MAGN</name>
<reference evidence="11 12" key="1">
    <citation type="submission" date="2023-12" db="EMBL/GenBank/DDBJ databases">
        <title>A high-quality genome assembly for Dillenia turbinata (Dilleniales).</title>
        <authorList>
            <person name="Chanderbali A."/>
        </authorList>
    </citation>
    <scope>NUCLEOTIDE SEQUENCE [LARGE SCALE GENOMIC DNA]</scope>
    <source>
        <strain evidence="11">LSX21</strain>
        <tissue evidence="11">Leaf</tissue>
    </source>
</reference>
<dbReference type="Pfam" id="PF00847">
    <property type="entry name" value="AP2"/>
    <property type="match status" value="1"/>
</dbReference>
<dbReference type="PANTHER" id="PTHR31241:SF62">
    <property type="entry name" value="DEHYDRATION-RESPONSIVE ELEMENT-BINDING PROTEIN 2D"/>
    <property type="match status" value="1"/>
</dbReference>
<keyword evidence="6" id="KW-0804">Transcription</keyword>
<dbReference type="Proteomes" id="UP001370490">
    <property type="component" value="Unassembled WGS sequence"/>
</dbReference>
<evidence type="ECO:0000256" key="8">
    <source>
        <dbReference type="ARBA" id="ARBA00024343"/>
    </source>
</evidence>
<dbReference type="EMBL" id="JBAMMX010000004">
    <property type="protein sequence ID" value="KAK6943202.1"/>
    <property type="molecule type" value="Genomic_DNA"/>
</dbReference>
<dbReference type="FunFam" id="3.30.730.10:FF:000001">
    <property type="entry name" value="Ethylene-responsive transcription factor 2"/>
    <property type="match status" value="1"/>
</dbReference>
<dbReference type="GO" id="GO:0006950">
    <property type="term" value="P:response to stress"/>
    <property type="evidence" value="ECO:0007669"/>
    <property type="project" value="TreeGrafter"/>
</dbReference>
<comment type="subcellular location">
    <subcellularLocation>
        <location evidence="1">Nucleus</location>
    </subcellularLocation>
</comment>
<dbReference type="AlphaFoldDB" id="A0AAN8ZMT6"/>
<dbReference type="CDD" id="cd00018">
    <property type="entry name" value="AP2"/>
    <property type="match status" value="1"/>
</dbReference>
<dbReference type="InterPro" id="IPR036955">
    <property type="entry name" value="AP2/ERF_dom_sf"/>
</dbReference>
<proteinExistence type="inferred from homology"/>
<evidence type="ECO:0000313" key="11">
    <source>
        <dbReference type="EMBL" id="KAK6943202.1"/>
    </source>
</evidence>
<dbReference type="SUPFAM" id="SSF54171">
    <property type="entry name" value="DNA-binding domain"/>
    <property type="match status" value="1"/>
</dbReference>
<keyword evidence="3" id="KW-0346">Stress response</keyword>
<evidence type="ECO:0000259" key="10">
    <source>
        <dbReference type="PROSITE" id="PS51032"/>
    </source>
</evidence>
<keyword evidence="5" id="KW-0010">Activator</keyword>
<dbReference type="Gene3D" id="3.30.730.10">
    <property type="entry name" value="AP2/ERF domain"/>
    <property type="match status" value="1"/>
</dbReference>
<sequence>MTSPMDGSVRSLKKTNKGKRRNGCDSVEETLEKWKTYNSQIDAEKHGELNVNRRVQAKGSKRGCMTGKGGPGNMFCNFRGVRQRTWGKWVAEIREPHRGGQELSQRTRRLWLGTFTTAQEAALAYDEAARAMYGPHARLNFPDNAVGPKNYCELSTIPTSLGPVSGVPSIGFDNSEDKGSPMVEANCSQVGVSGEWKVKQEGQERKYAGVESNQRGDCKRVPDESMKQLIECESEEPTNIKDLGDPNGLRVGSYEYLPRSSTEEVYGIQFGSVSDSILQSNDENASDANSERVMKQEITELTGIDKFRGMNLSMISYGEPFDLESLLSIPDDHFESRECRIHDSGELDCPSEGQVHLQSMRPPDTSHQLQNPDAKLLGSLYKMEETKSDANNLGNTVRPGHDLGLDEQDSLDSWLIELGISGK</sequence>
<evidence type="ECO:0000256" key="3">
    <source>
        <dbReference type="ARBA" id="ARBA00023016"/>
    </source>
</evidence>
<keyword evidence="12" id="KW-1185">Reference proteome</keyword>
<dbReference type="GO" id="GO:0005634">
    <property type="term" value="C:nucleus"/>
    <property type="evidence" value="ECO:0007669"/>
    <property type="project" value="UniProtKB-SubCell"/>
</dbReference>
<dbReference type="GO" id="GO:0000976">
    <property type="term" value="F:transcription cis-regulatory region binding"/>
    <property type="evidence" value="ECO:0007669"/>
    <property type="project" value="TreeGrafter"/>
</dbReference>
<organism evidence="11 12">
    <name type="scientific">Dillenia turbinata</name>
    <dbReference type="NCBI Taxonomy" id="194707"/>
    <lineage>
        <taxon>Eukaryota</taxon>
        <taxon>Viridiplantae</taxon>
        <taxon>Streptophyta</taxon>
        <taxon>Embryophyta</taxon>
        <taxon>Tracheophyta</taxon>
        <taxon>Spermatophyta</taxon>
        <taxon>Magnoliopsida</taxon>
        <taxon>eudicotyledons</taxon>
        <taxon>Gunneridae</taxon>
        <taxon>Pentapetalae</taxon>
        <taxon>Dilleniales</taxon>
        <taxon>Dilleniaceae</taxon>
        <taxon>Dillenia</taxon>
    </lineage>
</organism>
<dbReference type="SMART" id="SM00380">
    <property type="entry name" value="AP2"/>
    <property type="match status" value="1"/>
</dbReference>
<evidence type="ECO:0000256" key="1">
    <source>
        <dbReference type="ARBA" id="ARBA00004123"/>
    </source>
</evidence>
<accession>A0AAN8ZMT6</accession>
<keyword evidence="4" id="KW-0238">DNA-binding</keyword>
<feature type="domain" description="AP2/ERF" evidence="10">
    <location>
        <begin position="77"/>
        <end position="142"/>
    </location>
</feature>
<dbReference type="GO" id="GO:0045893">
    <property type="term" value="P:positive regulation of DNA-templated transcription"/>
    <property type="evidence" value="ECO:0007669"/>
    <property type="project" value="TreeGrafter"/>
</dbReference>
<protein>
    <submittedName>
        <fullName evidence="11">AP2/ERF domain</fullName>
    </submittedName>
</protein>
<dbReference type="PRINTS" id="PR00367">
    <property type="entry name" value="ETHRSPELEMNT"/>
</dbReference>
<comment type="caution">
    <text evidence="11">The sequence shown here is derived from an EMBL/GenBank/DDBJ whole genome shotgun (WGS) entry which is preliminary data.</text>
</comment>
<gene>
    <name evidence="11" type="ORF">RJ641_028579</name>
</gene>
<dbReference type="InterPro" id="IPR001471">
    <property type="entry name" value="AP2/ERF_dom"/>
</dbReference>
<keyword evidence="2" id="KW-0805">Transcription regulation</keyword>
<evidence type="ECO:0000256" key="9">
    <source>
        <dbReference type="SAM" id="MobiDB-lite"/>
    </source>
</evidence>
<evidence type="ECO:0000256" key="6">
    <source>
        <dbReference type="ARBA" id="ARBA00023163"/>
    </source>
</evidence>